<organism evidence="1">
    <name type="scientific">uncultured Desulfovibrio sp</name>
    <dbReference type="NCBI Taxonomy" id="167968"/>
    <lineage>
        <taxon>Bacteria</taxon>
        <taxon>Pseudomonadati</taxon>
        <taxon>Thermodesulfobacteriota</taxon>
        <taxon>Desulfovibrionia</taxon>
        <taxon>Desulfovibrionales</taxon>
        <taxon>Desulfovibrionaceae</taxon>
        <taxon>Desulfovibrio</taxon>
        <taxon>environmental samples</taxon>
    </lineage>
</organism>
<reference evidence="1" key="1">
    <citation type="submission" date="2016-04" db="EMBL/GenBank/DDBJ databases">
        <authorList>
            <person name="Evans L.H."/>
            <person name="Alamgir A."/>
            <person name="Owens N."/>
            <person name="Weber N.D."/>
            <person name="Virtaneva K."/>
            <person name="Barbian K."/>
            <person name="Babar A."/>
            <person name="Rosenke K."/>
        </authorList>
    </citation>
    <scope>NUCLEOTIDE SEQUENCE</scope>
    <source>
        <strain evidence="1">92-2</strain>
    </source>
</reference>
<accession>A0A212IZH7</accession>
<dbReference type="AlphaFoldDB" id="A0A212IZH7"/>
<evidence type="ECO:0000313" key="1">
    <source>
        <dbReference type="EMBL" id="SBV92590.1"/>
    </source>
</evidence>
<dbReference type="InterPro" id="IPR021283">
    <property type="entry name" value="Phage_Wedge1"/>
</dbReference>
<proteinExistence type="predicted"/>
<dbReference type="Pfam" id="PF11041">
    <property type="entry name" value="Phage_Wedge1"/>
    <property type="match status" value="1"/>
</dbReference>
<sequence>MWESAFADTGGIIMIQDNQDMSMVVGIAGMRPDAVSQALLMGNYIALKPEGVRVSWCAVTQDGGPLVAWGCQADGLAGWGGRPFGLRAEAC</sequence>
<gene>
    <name evidence="1" type="ORF">KM92DES2_10289</name>
</gene>
<dbReference type="EMBL" id="FLUP01000001">
    <property type="protein sequence ID" value="SBV92590.1"/>
    <property type="molecule type" value="Genomic_DNA"/>
</dbReference>
<name>A0A212IZH7_9BACT</name>
<protein>
    <submittedName>
        <fullName evidence="1">Uncharacterized protein</fullName>
    </submittedName>
</protein>